<dbReference type="AlphaFoldDB" id="A0A7S3R9G1"/>
<gene>
    <name evidence="3" type="ORF">DTER00134_LOCUS21673</name>
</gene>
<organism evidence="3">
    <name type="scientific">Dunaliella tertiolecta</name>
    <name type="common">Green alga</name>
    <dbReference type="NCBI Taxonomy" id="3047"/>
    <lineage>
        <taxon>Eukaryota</taxon>
        <taxon>Viridiplantae</taxon>
        <taxon>Chlorophyta</taxon>
        <taxon>core chlorophytes</taxon>
        <taxon>Chlorophyceae</taxon>
        <taxon>CS clade</taxon>
        <taxon>Chlamydomonadales</taxon>
        <taxon>Dunaliellaceae</taxon>
        <taxon>Dunaliella</taxon>
    </lineage>
</organism>
<evidence type="ECO:0000313" key="3">
    <source>
        <dbReference type="EMBL" id="CAE0506597.1"/>
    </source>
</evidence>
<protein>
    <submittedName>
        <fullName evidence="3">Uncharacterized protein</fullName>
    </submittedName>
</protein>
<reference evidence="3" key="1">
    <citation type="submission" date="2021-01" db="EMBL/GenBank/DDBJ databases">
        <authorList>
            <person name="Corre E."/>
            <person name="Pelletier E."/>
            <person name="Niang G."/>
            <person name="Scheremetjew M."/>
            <person name="Finn R."/>
            <person name="Kale V."/>
            <person name="Holt S."/>
            <person name="Cochrane G."/>
            <person name="Meng A."/>
            <person name="Brown T."/>
            <person name="Cohen L."/>
        </authorList>
    </citation>
    <scope>NUCLEOTIDE SEQUENCE</scope>
    <source>
        <strain evidence="3">CCMP1320</strain>
    </source>
</reference>
<accession>A0A7S3R9G1</accession>
<feature type="compositionally biased region" description="Basic and acidic residues" evidence="1">
    <location>
        <begin position="119"/>
        <end position="133"/>
    </location>
</feature>
<keyword evidence="2" id="KW-0812">Transmembrane</keyword>
<keyword evidence="2" id="KW-1133">Transmembrane helix</keyword>
<sequence length="133" mass="14967">MRHAVLFFPCLHRSEEQGVGSYRYYESISISSGPGYYVSMQQQPVPTTGVSPLVFVAAMLAGAYAVLAAAFAKNFNLTIYSPKYRPWMSLGWPFLLPFNKSFRTQFLAAIKGQRPPLPGKEDQQQQQQERGDL</sequence>
<evidence type="ECO:0000256" key="2">
    <source>
        <dbReference type="SAM" id="Phobius"/>
    </source>
</evidence>
<feature type="region of interest" description="Disordered" evidence="1">
    <location>
        <begin position="113"/>
        <end position="133"/>
    </location>
</feature>
<keyword evidence="2" id="KW-0472">Membrane</keyword>
<dbReference type="EMBL" id="HBIP01035600">
    <property type="protein sequence ID" value="CAE0506597.1"/>
    <property type="molecule type" value="Transcribed_RNA"/>
</dbReference>
<proteinExistence type="predicted"/>
<name>A0A7S3R9G1_DUNTE</name>
<feature type="transmembrane region" description="Helical" evidence="2">
    <location>
        <begin position="53"/>
        <end position="72"/>
    </location>
</feature>
<evidence type="ECO:0000256" key="1">
    <source>
        <dbReference type="SAM" id="MobiDB-lite"/>
    </source>
</evidence>